<sequence>MAQKLGRIRKVDLRNIWKKEDKEFTPWLKENIESLSEKLGIEIIDIQTEENIGDFKLDIIGKDANSNKFIAVENQLELTDHTHLGQLITYSAGINAGIIVWIAKELREEHIRALEWLNENSIPDILFFGVEVHVISIDDSSPAVDFRVIVKPNDWERNVRSSTTKSETGSNYANFYSQLVNFYSGVNSDFKKVKAQPQSWLQFGAGKSGLYFGWGFRMGNRFIFSFLCFFIPFPQPKQS</sequence>
<gene>
    <name evidence="1" type="ORF">S12H4_26071</name>
</gene>
<organism evidence="1">
    <name type="scientific">marine sediment metagenome</name>
    <dbReference type="NCBI Taxonomy" id="412755"/>
    <lineage>
        <taxon>unclassified sequences</taxon>
        <taxon>metagenomes</taxon>
        <taxon>ecological metagenomes</taxon>
    </lineage>
</organism>
<dbReference type="GO" id="GO:0003676">
    <property type="term" value="F:nucleic acid binding"/>
    <property type="evidence" value="ECO:0007669"/>
    <property type="project" value="InterPro"/>
</dbReference>
<dbReference type="EMBL" id="BARW01014757">
    <property type="protein sequence ID" value="GAI79599.1"/>
    <property type="molecule type" value="Genomic_DNA"/>
</dbReference>
<dbReference type="InterPro" id="IPR011856">
    <property type="entry name" value="tRNA_endonuc-like_dom_sf"/>
</dbReference>
<reference evidence="1" key="1">
    <citation type="journal article" date="2014" name="Front. Microbiol.">
        <title>High frequency of phylogenetically diverse reductive dehalogenase-homologous genes in deep subseafloor sedimentary metagenomes.</title>
        <authorList>
            <person name="Kawai M."/>
            <person name="Futagami T."/>
            <person name="Toyoda A."/>
            <person name="Takaki Y."/>
            <person name="Nishi S."/>
            <person name="Hori S."/>
            <person name="Arai W."/>
            <person name="Tsubouchi T."/>
            <person name="Morono Y."/>
            <person name="Uchiyama I."/>
            <person name="Ito T."/>
            <person name="Fujiyama A."/>
            <person name="Inagaki F."/>
            <person name="Takami H."/>
        </authorList>
    </citation>
    <scope>NUCLEOTIDE SEQUENCE</scope>
    <source>
        <strain evidence="1">Expedition CK06-06</strain>
    </source>
</reference>
<name>X1THU3_9ZZZZ</name>
<accession>X1THU3</accession>
<proteinExistence type="predicted"/>
<dbReference type="Gene3D" id="3.40.1350.10">
    <property type="match status" value="1"/>
</dbReference>
<dbReference type="AlphaFoldDB" id="X1THU3"/>
<evidence type="ECO:0000313" key="1">
    <source>
        <dbReference type="EMBL" id="GAI79599.1"/>
    </source>
</evidence>
<evidence type="ECO:0008006" key="2">
    <source>
        <dbReference type="Google" id="ProtNLM"/>
    </source>
</evidence>
<comment type="caution">
    <text evidence="1">The sequence shown here is derived from an EMBL/GenBank/DDBJ whole genome shotgun (WGS) entry which is preliminary data.</text>
</comment>
<protein>
    <recommendedName>
        <fullName evidence="2">DUF4268 domain-containing protein</fullName>
    </recommendedName>
</protein>